<dbReference type="PRINTS" id="PR00455">
    <property type="entry name" value="HTHTETR"/>
</dbReference>
<evidence type="ECO:0000313" key="6">
    <source>
        <dbReference type="Proteomes" id="UP000240957"/>
    </source>
</evidence>
<dbReference type="EMBL" id="JBHRSF010000136">
    <property type="protein sequence ID" value="MFC2997401.1"/>
    <property type="molecule type" value="Genomic_DNA"/>
</dbReference>
<dbReference type="InterPro" id="IPR036271">
    <property type="entry name" value="Tet_transcr_reg_TetR-rel_C_sf"/>
</dbReference>
<reference evidence="4" key="4">
    <citation type="submission" date="2024-09" db="EMBL/GenBank/DDBJ databases">
        <authorList>
            <person name="Sun Q."/>
            <person name="Mori K."/>
        </authorList>
    </citation>
    <scope>NUCLEOTIDE SEQUENCE</scope>
    <source>
        <strain evidence="4">KCTC 62575</strain>
    </source>
</reference>
<evidence type="ECO:0000259" key="3">
    <source>
        <dbReference type="PROSITE" id="PS50977"/>
    </source>
</evidence>
<dbReference type="Gene3D" id="1.10.357.10">
    <property type="entry name" value="Tetracycline Repressor, domain 2"/>
    <property type="match status" value="1"/>
</dbReference>
<dbReference type="AlphaFoldDB" id="A0A371YMN8"/>
<gene>
    <name evidence="4" type="ORF">ACFODO_19580</name>
    <name evidence="5" type="ORF">C9E89_014780</name>
</gene>
<feature type="DNA-binding region" description="H-T-H motif" evidence="2">
    <location>
        <begin position="35"/>
        <end position="54"/>
    </location>
</feature>
<dbReference type="EMBL" id="PYIX02000027">
    <property type="protein sequence ID" value="RFC82745.1"/>
    <property type="molecule type" value="Genomic_DNA"/>
</dbReference>
<evidence type="ECO:0000256" key="2">
    <source>
        <dbReference type="PROSITE-ProRule" id="PRU00335"/>
    </source>
</evidence>
<name>A0A371YMN8_9GAMM</name>
<dbReference type="Proteomes" id="UP000240957">
    <property type="component" value="Unassembled WGS sequence"/>
</dbReference>
<dbReference type="SUPFAM" id="SSF48498">
    <property type="entry name" value="Tetracyclin repressor-like, C-terminal domain"/>
    <property type="match status" value="1"/>
</dbReference>
<evidence type="ECO:0000313" key="4">
    <source>
        <dbReference type="EMBL" id="MFC2997401.1"/>
    </source>
</evidence>
<dbReference type="PROSITE" id="PS01081">
    <property type="entry name" value="HTH_TETR_1"/>
    <property type="match status" value="1"/>
</dbReference>
<proteinExistence type="predicted"/>
<dbReference type="InterPro" id="IPR001647">
    <property type="entry name" value="HTH_TetR"/>
</dbReference>
<evidence type="ECO:0000256" key="1">
    <source>
        <dbReference type="ARBA" id="ARBA00023125"/>
    </source>
</evidence>
<dbReference type="InterPro" id="IPR009057">
    <property type="entry name" value="Homeodomain-like_sf"/>
</dbReference>
<comment type="caution">
    <text evidence="5">The sequence shown here is derived from an EMBL/GenBank/DDBJ whole genome shotgun (WGS) entry which is preliminary data.</text>
</comment>
<feature type="domain" description="HTH tetR-type" evidence="3">
    <location>
        <begin position="12"/>
        <end position="72"/>
    </location>
</feature>
<sequence length="191" mass="21997">MSNLHQRKKQPEKVRQLILENTMRLAAENGLSGVSIQAVATLSDVSKGGVFHHFANKQILITAMIETAMQKIDQEIEKYVAVEHDQYGCFTRAYIELTLTSENFGIGSLWSALCMTFISDHTFCQQWNQWLEQRLVKHQITDQSMHLQLLRYAADGAWLIEGFKPNNQHKLIEIKKELIQQTYHAPSQLKN</sequence>
<accession>A0A371YMN8</accession>
<organism evidence="5 6">
    <name type="scientific">Acinetobacter sichuanensis</name>
    <dbReference type="NCBI Taxonomy" id="2136183"/>
    <lineage>
        <taxon>Bacteria</taxon>
        <taxon>Pseudomonadati</taxon>
        <taxon>Pseudomonadota</taxon>
        <taxon>Gammaproteobacteria</taxon>
        <taxon>Moraxellales</taxon>
        <taxon>Moraxellaceae</taxon>
        <taxon>Acinetobacter</taxon>
    </lineage>
</organism>
<dbReference type="GO" id="GO:0003677">
    <property type="term" value="F:DNA binding"/>
    <property type="evidence" value="ECO:0007669"/>
    <property type="project" value="UniProtKB-UniRule"/>
</dbReference>
<reference evidence="4" key="1">
    <citation type="journal article" date="2014" name="Int. J. Syst. Evol. Microbiol.">
        <title>Complete genome of a new Firmicutes species belonging to the dominant human colonic microbiota ('Ruminococcus bicirculans') reveals two chromosomes and a selective capacity to utilize plant glucans.</title>
        <authorList>
            <consortium name="NISC Comparative Sequencing Program"/>
            <person name="Wegmann U."/>
            <person name="Louis P."/>
            <person name="Goesmann A."/>
            <person name="Henrissat B."/>
            <person name="Duncan S.H."/>
            <person name="Flint H.J."/>
        </authorList>
    </citation>
    <scope>NUCLEOTIDE SEQUENCE</scope>
    <source>
        <strain evidence="4">KCTC 62575</strain>
    </source>
</reference>
<reference evidence="7" key="3">
    <citation type="journal article" date="2019" name="Int. J. Syst. Evol. Microbiol.">
        <title>The Global Catalogue of Microorganisms (GCM) 10K type strain sequencing project: providing services to taxonomists for standard genome sequencing and annotation.</title>
        <authorList>
            <consortium name="The Broad Institute Genomics Platform"/>
            <consortium name="The Broad Institute Genome Sequencing Center for Infectious Disease"/>
            <person name="Wu L."/>
            <person name="Ma J."/>
        </authorList>
    </citation>
    <scope>NUCLEOTIDE SEQUENCE [LARGE SCALE GENOMIC DNA]</scope>
    <source>
        <strain evidence="7">KCTC 62575</strain>
    </source>
</reference>
<keyword evidence="1 2" id="KW-0238">DNA-binding</keyword>
<dbReference type="OrthoDB" id="9809772at2"/>
<evidence type="ECO:0000313" key="5">
    <source>
        <dbReference type="EMBL" id="RFC82745.1"/>
    </source>
</evidence>
<dbReference type="PANTHER" id="PTHR43479">
    <property type="entry name" value="ACREF/ENVCD OPERON REPRESSOR-RELATED"/>
    <property type="match status" value="1"/>
</dbReference>
<dbReference type="Pfam" id="PF00440">
    <property type="entry name" value="TetR_N"/>
    <property type="match status" value="1"/>
</dbReference>
<dbReference type="InterPro" id="IPR023772">
    <property type="entry name" value="DNA-bd_HTH_TetR-type_CS"/>
</dbReference>
<dbReference type="Pfam" id="PF17937">
    <property type="entry name" value="TetR_C_28"/>
    <property type="match status" value="1"/>
</dbReference>
<protein>
    <submittedName>
        <fullName evidence="5">TetR/AcrR family transcriptional regulator</fullName>
    </submittedName>
</protein>
<reference evidence="5 6" key="2">
    <citation type="submission" date="2018-08" db="EMBL/GenBank/DDBJ databases">
        <title>The draft genome of Acinetobacter sichuanensis strain WCHAc060041.</title>
        <authorList>
            <person name="Qin J."/>
            <person name="Feng Y."/>
            <person name="Zong Z."/>
        </authorList>
    </citation>
    <scope>NUCLEOTIDE SEQUENCE [LARGE SCALE GENOMIC DNA]</scope>
    <source>
        <strain evidence="5 6">WCHAc060041</strain>
    </source>
</reference>
<dbReference type="InterPro" id="IPR050624">
    <property type="entry name" value="HTH-type_Tx_Regulator"/>
</dbReference>
<dbReference type="PROSITE" id="PS50977">
    <property type="entry name" value="HTH_TETR_2"/>
    <property type="match status" value="1"/>
</dbReference>
<dbReference type="SUPFAM" id="SSF46689">
    <property type="entry name" value="Homeodomain-like"/>
    <property type="match status" value="1"/>
</dbReference>
<evidence type="ECO:0000313" key="7">
    <source>
        <dbReference type="Proteomes" id="UP001595455"/>
    </source>
</evidence>
<dbReference type="Proteomes" id="UP001595455">
    <property type="component" value="Unassembled WGS sequence"/>
</dbReference>
<dbReference type="InterPro" id="IPR041479">
    <property type="entry name" value="TetR_CgmR_C"/>
</dbReference>
<keyword evidence="7" id="KW-1185">Reference proteome</keyword>
<dbReference type="PANTHER" id="PTHR43479:SF11">
    <property type="entry name" value="ACREF_ENVCD OPERON REPRESSOR-RELATED"/>
    <property type="match status" value="1"/>
</dbReference>
<dbReference type="RefSeq" id="WP_107009106.1">
    <property type="nucleotide sequence ID" value="NZ_JBHRSF010000136.1"/>
</dbReference>